<dbReference type="Gene3D" id="3.90.190.10">
    <property type="entry name" value="Protein tyrosine phosphatase superfamily"/>
    <property type="match status" value="1"/>
</dbReference>
<dbReference type="InterPro" id="IPR029021">
    <property type="entry name" value="Prot-tyrosine_phosphatase-like"/>
</dbReference>
<dbReference type="InterPro" id="IPR051029">
    <property type="entry name" value="mRNA_Capping_Enz/RNA_Phosphat"/>
</dbReference>
<keyword evidence="2" id="KW-1185">Reference proteome</keyword>
<dbReference type="EnsemblMetazoa" id="GBRI034621-RA">
    <property type="protein sequence ID" value="GBRI034621-PA"/>
    <property type="gene ID" value="GBRI034621"/>
</dbReference>
<dbReference type="PANTHER" id="PTHR10367:SF9">
    <property type="entry name" value="DUAL-SPECIFICITY PHOSPHATASE 11 (RNA_RNP COMPLEX 1-INTERACTING)"/>
    <property type="match status" value="1"/>
</dbReference>
<reference evidence="1" key="2">
    <citation type="submission" date="2020-05" db="UniProtKB">
        <authorList>
            <consortium name="EnsemblMetazoa"/>
        </authorList>
    </citation>
    <scope>IDENTIFICATION</scope>
    <source>
        <strain evidence="1">IAEA</strain>
    </source>
</reference>
<dbReference type="PANTHER" id="PTHR10367">
    <property type="entry name" value="MRNA-CAPPING ENZYME"/>
    <property type="match status" value="1"/>
</dbReference>
<dbReference type="GO" id="GO:0004651">
    <property type="term" value="F:polynucleotide 5'-phosphatase activity"/>
    <property type="evidence" value="ECO:0007669"/>
    <property type="project" value="TreeGrafter"/>
</dbReference>
<dbReference type="AlphaFoldDB" id="A0A1A9WW36"/>
<sequence length="118" mass="13592">MAPAIPDRWLDYTPIGKQIEGTRFIAFKVPLKEHLNKSILRHQRLDANILLEKIPNLGIIIDLTNTNRYYNPQQICKNGVDYKKICTPGRVTPPSNLVKEFRKCVKDFLTKNSSNGKR</sequence>
<evidence type="ECO:0000313" key="1">
    <source>
        <dbReference type="EnsemblMetazoa" id="GBRI034621-PA"/>
    </source>
</evidence>
<evidence type="ECO:0008006" key="3">
    <source>
        <dbReference type="Google" id="ProtNLM"/>
    </source>
</evidence>
<dbReference type="VEuPathDB" id="VectorBase:GBRI034621"/>
<evidence type="ECO:0000313" key="2">
    <source>
        <dbReference type="Proteomes" id="UP000091820"/>
    </source>
</evidence>
<dbReference type="STRING" id="37001.A0A1A9WW36"/>
<proteinExistence type="predicted"/>
<accession>A0A1A9WW36</accession>
<dbReference type="SUPFAM" id="SSF52799">
    <property type="entry name" value="(Phosphotyrosine protein) phosphatases II"/>
    <property type="match status" value="1"/>
</dbReference>
<organism evidence="1 2">
    <name type="scientific">Glossina brevipalpis</name>
    <dbReference type="NCBI Taxonomy" id="37001"/>
    <lineage>
        <taxon>Eukaryota</taxon>
        <taxon>Metazoa</taxon>
        <taxon>Ecdysozoa</taxon>
        <taxon>Arthropoda</taxon>
        <taxon>Hexapoda</taxon>
        <taxon>Insecta</taxon>
        <taxon>Pterygota</taxon>
        <taxon>Neoptera</taxon>
        <taxon>Endopterygota</taxon>
        <taxon>Diptera</taxon>
        <taxon>Brachycera</taxon>
        <taxon>Muscomorpha</taxon>
        <taxon>Hippoboscoidea</taxon>
        <taxon>Glossinidae</taxon>
        <taxon>Glossina</taxon>
    </lineage>
</organism>
<reference evidence="2" key="1">
    <citation type="submission" date="2014-03" db="EMBL/GenBank/DDBJ databases">
        <authorList>
            <person name="Aksoy S."/>
            <person name="Warren W."/>
            <person name="Wilson R.K."/>
        </authorList>
    </citation>
    <scope>NUCLEOTIDE SEQUENCE [LARGE SCALE GENOMIC DNA]</scope>
    <source>
        <strain evidence="2">IAEA</strain>
    </source>
</reference>
<dbReference type="Proteomes" id="UP000091820">
    <property type="component" value="Unassembled WGS sequence"/>
</dbReference>
<name>A0A1A9WW36_9MUSC</name>
<protein>
    <recommendedName>
        <fullName evidence="3">Tyrosine-protein phosphatase domain-containing protein</fullName>
    </recommendedName>
</protein>